<dbReference type="AlphaFoldDB" id="A0A0A0HQ04"/>
<gene>
    <name evidence="2" type="ORF">rosmuc_01526</name>
</gene>
<proteinExistence type="predicted"/>
<reference evidence="2 3" key="1">
    <citation type="submission" date="2013-01" db="EMBL/GenBank/DDBJ databases">
        <authorList>
            <person name="Fiebig A."/>
            <person name="Goeker M."/>
            <person name="Klenk H.-P.P."/>
        </authorList>
    </citation>
    <scope>NUCLEOTIDE SEQUENCE [LARGE SCALE GENOMIC DNA]</scope>
    <source>
        <strain evidence="2 3">DSM 17069</strain>
    </source>
</reference>
<name>A0A0A0HQ04_9RHOB</name>
<organism evidence="2 3">
    <name type="scientific">Roseovarius mucosus DSM 17069</name>
    <dbReference type="NCBI Taxonomy" id="1288298"/>
    <lineage>
        <taxon>Bacteria</taxon>
        <taxon>Pseudomonadati</taxon>
        <taxon>Pseudomonadota</taxon>
        <taxon>Alphaproteobacteria</taxon>
        <taxon>Rhodobacterales</taxon>
        <taxon>Roseobacteraceae</taxon>
        <taxon>Roseovarius</taxon>
    </lineage>
</organism>
<dbReference type="eggNOG" id="ENOG503143B">
    <property type="taxonomic scope" value="Bacteria"/>
</dbReference>
<evidence type="ECO:0000313" key="3">
    <source>
        <dbReference type="Proteomes" id="UP000030021"/>
    </source>
</evidence>
<dbReference type="HOGENOM" id="CLU_3221540_0_0_5"/>
<dbReference type="Proteomes" id="UP000030021">
    <property type="component" value="Unassembled WGS sequence"/>
</dbReference>
<keyword evidence="1" id="KW-0472">Membrane</keyword>
<evidence type="ECO:0000256" key="1">
    <source>
        <dbReference type="SAM" id="Phobius"/>
    </source>
</evidence>
<dbReference type="EMBL" id="AONH01000007">
    <property type="protein sequence ID" value="KGM88689.1"/>
    <property type="molecule type" value="Genomic_DNA"/>
</dbReference>
<keyword evidence="1" id="KW-0812">Transmembrane</keyword>
<sequence length="44" mass="4839">MADLLHHAVSAVGLAGLAAIWSVKMLLGAYVLRIVKRRRLRVRG</sequence>
<accession>A0A0A0HQ04</accession>
<comment type="caution">
    <text evidence="2">The sequence shown here is derived from an EMBL/GenBank/DDBJ whole genome shotgun (WGS) entry which is preliminary data.</text>
</comment>
<protein>
    <submittedName>
        <fullName evidence="2">Uncharacterized protein</fullName>
    </submittedName>
</protein>
<keyword evidence="1" id="KW-1133">Transmembrane helix</keyword>
<feature type="transmembrane region" description="Helical" evidence="1">
    <location>
        <begin position="12"/>
        <end position="35"/>
    </location>
</feature>
<evidence type="ECO:0000313" key="2">
    <source>
        <dbReference type="EMBL" id="KGM88689.1"/>
    </source>
</evidence>